<feature type="domain" description="NAD-dependent epimerase/dehydratase" evidence="4">
    <location>
        <begin position="8"/>
        <end position="260"/>
    </location>
</feature>
<dbReference type="EMBL" id="MTKT01004293">
    <property type="protein sequence ID" value="OWM72171.1"/>
    <property type="molecule type" value="Genomic_DNA"/>
</dbReference>
<dbReference type="Proteomes" id="UP000515151">
    <property type="component" value="Chromosome 1"/>
</dbReference>
<dbReference type="GeneID" id="116193963"/>
<keyword evidence="1" id="KW-0521">NADP</keyword>
<keyword evidence="7" id="KW-1185">Reference proteome</keyword>
<organism evidence="5 6">
    <name type="scientific">Punica granatum</name>
    <name type="common">Pomegranate</name>
    <dbReference type="NCBI Taxonomy" id="22663"/>
    <lineage>
        <taxon>Eukaryota</taxon>
        <taxon>Viridiplantae</taxon>
        <taxon>Streptophyta</taxon>
        <taxon>Embryophyta</taxon>
        <taxon>Tracheophyta</taxon>
        <taxon>Spermatophyta</taxon>
        <taxon>Magnoliopsida</taxon>
        <taxon>eudicotyledons</taxon>
        <taxon>Gunneridae</taxon>
        <taxon>Pentapetalae</taxon>
        <taxon>rosids</taxon>
        <taxon>malvids</taxon>
        <taxon>Myrtales</taxon>
        <taxon>Lythraceae</taxon>
        <taxon>Punica</taxon>
    </lineage>
</organism>
<dbReference type="CDD" id="cd08958">
    <property type="entry name" value="FR_SDR_e"/>
    <property type="match status" value="1"/>
</dbReference>
<accession>A0A218WIV4</accession>
<dbReference type="SUPFAM" id="SSF51735">
    <property type="entry name" value="NAD(P)-binding Rossmann-fold domains"/>
    <property type="match status" value="1"/>
</dbReference>
<dbReference type="InterPro" id="IPR036291">
    <property type="entry name" value="NAD(P)-bd_dom_sf"/>
</dbReference>
<evidence type="ECO:0000256" key="1">
    <source>
        <dbReference type="ARBA" id="ARBA00022857"/>
    </source>
</evidence>
<sequence>MERKGAKVCVTGGSGYIASWLIRKLLLRGYTVHTTLRNLEDRSKVDFLRSLPNGDTNLVLFQADLLNPAEFEPAIQGCESVFHVAHPVLFGASKDQLENLTNVVVEAARSIADSCIRSGSVKRLIYTGSVLAMSPLNEDGTGYRSSILDESTWTPLDAPITCSVDSVLAYTRSKTLAEKELLKYNDRENSRPEVVSLDCAEVAGETIHRDVPLSTLVVLSPILGDHQAFFGLKYLQDVVGSVPLVHIDDVCEAHIFCAEKQSMKGRFLCSATSVSIREISAYFRENYPEWEITEEFMGDSSGSKVRCDNSRLIEIGFEYKYNLKEILDDSVRCGRRLGALISKKMS</sequence>
<evidence type="ECO:0000313" key="5">
    <source>
        <dbReference type="EMBL" id="OWM72171.1"/>
    </source>
</evidence>
<dbReference type="AlphaFoldDB" id="A0A218WIV4"/>
<dbReference type="Gene3D" id="3.40.50.720">
    <property type="entry name" value="NAD(P)-binding Rossmann-like Domain"/>
    <property type="match status" value="1"/>
</dbReference>
<evidence type="ECO:0000259" key="4">
    <source>
        <dbReference type="Pfam" id="PF01370"/>
    </source>
</evidence>
<evidence type="ECO:0000313" key="7">
    <source>
        <dbReference type="Proteomes" id="UP000515151"/>
    </source>
</evidence>
<dbReference type="FunFam" id="3.40.50.720:FF:000085">
    <property type="entry name" value="Dihydroflavonol reductase"/>
    <property type="match status" value="1"/>
</dbReference>
<dbReference type="GO" id="GO:0016616">
    <property type="term" value="F:oxidoreductase activity, acting on the CH-OH group of donors, NAD or NADP as acceptor"/>
    <property type="evidence" value="ECO:0007669"/>
    <property type="project" value="TreeGrafter"/>
</dbReference>
<dbReference type="RefSeq" id="XP_031378595.1">
    <property type="nucleotide sequence ID" value="XM_031522735.1"/>
</dbReference>
<comment type="similarity">
    <text evidence="3">Belongs to the NAD(P)-dependent epimerase/dehydratase family. Dihydroflavonol-4-reductase subfamily.</text>
</comment>
<dbReference type="PANTHER" id="PTHR10366:SF809">
    <property type="entry name" value="ANTHOCYANIDIN REDUCTASE"/>
    <property type="match status" value="1"/>
</dbReference>
<reference evidence="6" key="1">
    <citation type="journal article" date="2017" name="Plant J.">
        <title>The pomegranate (Punica granatum L.) genome and the genomics of punicalagin biosynthesis.</title>
        <authorList>
            <person name="Qin G."/>
            <person name="Xu C."/>
            <person name="Ming R."/>
            <person name="Tang H."/>
            <person name="Guyot R."/>
            <person name="Kramer E.M."/>
            <person name="Hu Y."/>
            <person name="Yi X."/>
            <person name="Qi Y."/>
            <person name="Xu X."/>
            <person name="Gao Z."/>
            <person name="Pan H."/>
            <person name="Jian J."/>
            <person name="Tian Y."/>
            <person name="Yue Z."/>
            <person name="Xu Y."/>
        </authorList>
    </citation>
    <scope>NUCLEOTIDE SEQUENCE [LARGE SCALE GENOMIC DNA]</scope>
    <source>
        <strain evidence="6">cv. Dabenzi</strain>
    </source>
</reference>
<evidence type="ECO:0000313" key="6">
    <source>
        <dbReference type="Proteomes" id="UP000197138"/>
    </source>
</evidence>
<dbReference type="PANTHER" id="PTHR10366">
    <property type="entry name" value="NAD DEPENDENT EPIMERASE/DEHYDRATASE"/>
    <property type="match status" value="1"/>
</dbReference>
<reference evidence="8" key="4">
    <citation type="submission" date="2025-04" db="UniProtKB">
        <authorList>
            <consortium name="RefSeq"/>
        </authorList>
    </citation>
    <scope>IDENTIFICATION</scope>
    <source>
        <tissue evidence="8">Leaf</tissue>
    </source>
</reference>
<name>A0A218WIV4_PUNGR</name>
<dbReference type="Proteomes" id="UP000197138">
    <property type="component" value="Unassembled WGS sequence"/>
</dbReference>
<evidence type="ECO:0000313" key="8">
    <source>
        <dbReference type="RefSeq" id="XP_031378595.1"/>
    </source>
</evidence>
<dbReference type="OrthoDB" id="2735536at2759"/>
<evidence type="ECO:0000256" key="2">
    <source>
        <dbReference type="ARBA" id="ARBA00023002"/>
    </source>
</evidence>
<gene>
    <name evidence="8" type="primary">LOC116193963</name>
    <name evidence="5" type="ORF">CDL15_Pgr018054</name>
</gene>
<protein>
    <submittedName>
        <fullName evidence="8">Anthocyanidin reductase ((2S)-flavan-3-ol-forming)-like</fullName>
    </submittedName>
</protein>
<reference evidence="7" key="3">
    <citation type="journal article" date="2020" name="Plant Biotechnol. J.">
        <title>The pomegranate (Punica granatum L.) draft genome dissects genetic divergence between soft- and hard-seeded cultivars.</title>
        <authorList>
            <person name="Luo X."/>
            <person name="Li H."/>
            <person name="Wu Z."/>
            <person name="Yao W."/>
            <person name="Zhao P."/>
            <person name="Cao D."/>
            <person name="Yu H."/>
            <person name="Li K."/>
            <person name="Poudel K."/>
            <person name="Zhao D."/>
            <person name="Zhang F."/>
            <person name="Xia X."/>
            <person name="Chen L."/>
            <person name="Wang Q."/>
            <person name="Jing D."/>
            <person name="Cao S."/>
        </authorList>
    </citation>
    <scope>NUCLEOTIDE SEQUENCE [LARGE SCALE GENOMIC DNA]</scope>
</reference>
<dbReference type="Pfam" id="PF01370">
    <property type="entry name" value="Epimerase"/>
    <property type="match status" value="1"/>
</dbReference>
<dbReference type="InterPro" id="IPR001509">
    <property type="entry name" value="Epimerase_deHydtase"/>
</dbReference>
<reference evidence="5" key="2">
    <citation type="submission" date="2017-06" db="EMBL/GenBank/DDBJ databases">
        <title>The pomegranate genome and the genomics of punicalagin biosynthesis.</title>
        <authorList>
            <person name="Xu C."/>
        </authorList>
    </citation>
    <scope>NUCLEOTIDE SEQUENCE [LARGE SCALE GENOMIC DNA]</scope>
    <source>
        <tissue evidence="5">Fresh leaf</tissue>
    </source>
</reference>
<evidence type="ECO:0000256" key="3">
    <source>
        <dbReference type="ARBA" id="ARBA00023445"/>
    </source>
</evidence>
<dbReference type="InterPro" id="IPR050425">
    <property type="entry name" value="NAD(P)_dehydrat-like"/>
</dbReference>
<keyword evidence="2" id="KW-0560">Oxidoreductase</keyword>
<proteinExistence type="inferred from homology"/>